<evidence type="ECO:0008006" key="3">
    <source>
        <dbReference type="Google" id="ProtNLM"/>
    </source>
</evidence>
<feature type="non-terminal residue" evidence="1">
    <location>
        <position position="62"/>
    </location>
</feature>
<comment type="caution">
    <text evidence="1">The sequence shown here is derived from an EMBL/GenBank/DDBJ whole genome shotgun (WGS) entry which is preliminary data.</text>
</comment>
<name>A0A2R7Y1Z8_9ARCH</name>
<dbReference type="AlphaFoldDB" id="A0A2R7Y1Z8"/>
<proteinExistence type="predicted"/>
<organism evidence="1 2">
    <name type="scientific">Candidatus Terraquivivens tikiterensis</name>
    <dbReference type="NCBI Taxonomy" id="1980982"/>
    <lineage>
        <taxon>Archaea</taxon>
        <taxon>Nitrososphaerota</taxon>
        <taxon>Candidatus Wolframiiraptoraceae</taxon>
        <taxon>Candidatus Terraquivivens</taxon>
    </lineage>
</organism>
<sequence>MVGQAIALGAVKGYVLAIDSTAFKAYSARDARKGKSDPDADVGRAGRTYILGYRVHLACVEG</sequence>
<evidence type="ECO:0000313" key="2">
    <source>
        <dbReference type="Proteomes" id="UP000244066"/>
    </source>
</evidence>
<reference evidence="1 2" key="1">
    <citation type="submission" date="2017-04" db="EMBL/GenBank/DDBJ databases">
        <title>Draft Aigarchaeota genome from a New Zealand hot spring.</title>
        <authorList>
            <person name="Reysenbach A.-L."/>
            <person name="Donaho J.A."/>
            <person name="Gerhart J."/>
            <person name="Kelley J.F."/>
            <person name="Kouba K."/>
            <person name="Podar M."/>
            <person name="Stott M."/>
        </authorList>
    </citation>
    <scope>NUCLEOTIDE SEQUENCE [LARGE SCALE GENOMIC DNA]</scope>
    <source>
        <strain evidence="1">NZ13_MG1</strain>
    </source>
</reference>
<gene>
    <name evidence="1" type="ORF">B9J98_05700</name>
</gene>
<evidence type="ECO:0000313" key="1">
    <source>
        <dbReference type="EMBL" id="PUA31565.1"/>
    </source>
</evidence>
<accession>A0A2R7Y1Z8</accession>
<dbReference type="EMBL" id="NDWU01000015">
    <property type="protein sequence ID" value="PUA31565.1"/>
    <property type="molecule type" value="Genomic_DNA"/>
</dbReference>
<protein>
    <recommendedName>
        <fullName evidence="3">Transposase</fullName>
    </recommendedName>
</protein>
<dbReference type="Proteomes" id="UP000244066">
    <property type="component" value="Unassembled WGS sequence"/>
</dbReference>